<gene>
    <name evidence="3" type="ORF">HNQ10_000376</name>
</gene>
<dbReference type="Pfam" id="PF04972">
    <property type="entry name" value="BON"/>
    <property type="match status" value="1"/>
</dbReference>
<feature type="region of interest" description="Disordered" evidence="1">
    <location>
        <begin position="162"/>
        <end position="198"/>
    </location>
</feature>
<dbReference type="EMBL" id="JACHFV010000001">
    <property type="protein sequence ID" value="MBB5293563.1"/>
    <property type="molecule type" value="Genomic_DNA"/>
</dbReference>
<protein>
    <recommendedName>
        <fullName evidence="2">BON domain-containing protein</fullName>
    </recommendedName>
</protein>
<dbReference type="Proteomes" id="UP000536909">
    <property type="component" value="Unassembled WGS sequence"/>
</dbReference>
<evidence type="ECO:0000259" key="2">
    <source>
        <dbReference type="PROSITE" id="PS50914"/>
    </source>
</evidence>
<name>A0ABR6MNQ6_9DEIO</name>
<dbReference type="RefSeq" id="WP_241687023.1">
    <property type="nucleotide sequence ID" value="NZ_BSUI01000012.1"/>
</dbReference>
<keyword evidence="4" id="KW-1185">Reference proteome</keyword>
<organism evidence="3 4">
    <name type="scientific">Deinococcus metallilatus</name>
    <dbReference type="NCBI Taxonomy" id="1211322"/>
    <lineage>
        <taxon>Bacteria</taxon>
        <taxon>Thermotogati</taxon>
        <taxon>Deinococcota</taxon>
        <taxon>Deinococci</taxon>
        <taxon>Deinococcales</taxon>
        <taxon>Deinococcaceae</taxon>
        <taxon>Deinococcus</taxon>
    </lineage>
</organism>
<accession>A0ABR6MNQ6</accession>
<comment type="caution">
    <text evidence="3">The sequence shown here is derived from an EMBL/GenBank/DDBJ whole genome shotgun (WGS) entry which is preliminary data.</text>
</comment>
<dbReference type="PROSITE" id="PS50914">
    <property type="entry name" value="BON"/>
    <property type="match status" value="1"/>
</dbReference>
<feature type="compositionally biased region" description="Low complexity" evidence="1">
    <location>
        <begin position="182"/>
        <end position="198"/>
    </location>
</feature>
<sequence>MTRYGDDRDDRWTDDGWMRDNDRWEMDRGPMSQDSYGDSFDRDYDRSGAGVYGADSGSGMGYEYGSSGRIYGPDYRERHMSGQSGMESHRGKGPRGYQRSDDRIREQVNDALEDEHGVDASDIEVQVQNGEVTLTGTVNDRNQKRMAEDCVERVRGVKDVHNRLRVQQGGTGMSTGDRAGSTTVITAGTGNTTSNQEP</sequence>
<dbReference type="SMART" id="SM00749">
    <property type="entry name" value="BON"/>
    <property type="match status" value="1"/>
</dbReference>
<dbReference type="CDD" id="cd06464">
    <property type="entry name" value="ACD_sHsps-like"/>
    <property type="match status" value="1"/>
</dbReference>
<proteinExistence type="predicted"/>
<dbReference type="InterPro" id="IPR007055">
    <property type="entry name" value="BON_dom"/>
</dbReference>
<evidence type="ECO:0000313" key="4">
    <source>
        <dbReference type="Proteomes" id="UP000536909"/>
    </source>
</evidence>
<dbReference type="PANTHER" id="PTHR34606:SF15">
    <property type="entry name" value="BON DOMAIN-CONTAINING PROTEIN"/>
    <property type="match status" value="1"/>
</dbReference>
<feature type="domain" description="BON" evidence="2">
    <location>
        <begin position="100"/>
        <end position="168"/>
    </location>
</feature>
<feature type="compositionally biased region" description="Basic and acidic residues" evidence="1">
    <location>
        <begin position="1"/>
        <end position="28"/>
    </location>
</feature>
<feature type="region of interest" description="Disordered" evidence="1">
    <location>
        <begin position="73"/>
        <end position="105"/>
    </location>
</feature>
<dbReference type="PANTHER" id="PTHR34606">
    <property type="entry name" value="BON DOMAIN-CONTAINING PROTEIN"/>
    <property type="match status" value="1"/>
</dbReference>
<evidence type="ECO:0000256" key="1">
    <source>
        <dbReference type="SAM" id="MobiDB-lite"/>
    </source>
</evidence>
<dbReference type="InterPro" id="IPR014004">
    <property type="entry name" value="Transpt-assoc_nodulatn_dom_bac"/>
</dbReference>
<evidence type="ECO:0000313" key="3">
    <source>
        <dbReference type="EMBL" id="MBB5293563.1"/>
    </source>
</evidence>
<feature type="region of interest" description="Disordered" evidence="1">
    <location>
        <begin position="1"/>
        <end position="42"/>
    </location>
</feature>
<dbReference type="Gene3D" id="3.30.1340.30">
    <property type="match status" value="1"/>
</dbReference>
<dbReference type="InterPro" id="IPR051686">
    <property type="entry name" value="Lipoprotein_DolP"/>
</dbReference>
<reference evidence="3 4" key="1">
    <citation type="submission" date="2020-08" db="EMBL/GenBank/DDBJ databases">
        <title>Genomic Encyclopedia of Type Strains, Phase IV (KMG-IV): sequencing the most valuable type-strain genomes for metagenomic binning, comparative biology and taxonomic classification.</title>
        <authorList>
            <person name="Goeker M."/>
        </authorList>
    </citation>
    <scope>NUCLEOTIDE SEQUENCE [LARGE SCALE GENOMIC DNA]</scope>
    <source>
        <strain evidence="3 4">DSM 105434</strain>
    </source>
</reference>